<feature type="transmembrane region" description="Helical" evidence="1">
    <location>
        <begin position="82"/>
        <end position="108"/>
    </location>
</feature>
<dbReference type="Proteomes" id="UP001387293">
    <property type="component" value="Unassembled WGS sequence"/>
</dbReference>
<keyword evidence="3" id="KW-1185">Reference proteome</keyword>
<reference evidence="2 3" key="1">
    <citation type="submission" date="2022-12" db="EMBL/GenBank/DDBJ databases">
        <authorList>
            <person name="Muema E."/>
        </authorList>
    </citation>
    <scope>NUCLEOTIDE SEQUENCE [LARGE SCALE GENOMIC DNA]</scope>
    <source>
        <strain evidence="3">1326</strain>
    </source>
</reference>
<keyword evidence="1" id="KW-0472">Membrane</keyword>
<keyword evidence="1" id="KW-0812">Transmembrane</keyword>
<comment type="caution">
    <text evidence="2">The sequence shown here is derived from an EMBL/GenBank/DDBJ whole genome shotgun (WGS) entry which is preliminary data.</text>
</comment>
<dbReference type="RefSeq" id="WP_337104518.1">
    <property type="nucleotide sequence ID" value="NZ_JAPYKS010000001.1"/>
</dbReference>
<organism evidence="2 3">
    <name type="scientific">Mesorhizobium salmacidum</name>
    <dbReference type="NCBI Taxonomy" id="3015171"/>
    <lineage>
        <taxon>Bacteria</taxon>
        <taxon>Pseudomonadati</taxon>
        <taxon>Pseudomonadota</taxon>
        <taxon>Alphaproteobacteria</taxon>
        <taxon>Hyphomicrobiales</taxon>
        <taxon>Phyllobacteriaceae</taxon>
        <taxon>Mesorhizobium</taxon>
    </lineage>
</organism>
<proteinExistence type="predicted"/>
<name>A0ABU8KNG5_9HYPH</name>
<feature type="transmembrane region" description="Helical" evidence="1">
    <location>
        <begin position="43"/>
        <end position="70"/>
    </location>
</feature>
<dbReference type="EMBL" id="JAPYKS010000001">
    <property type="protein sequence ID" value="MEI9407232.1"/>
    <property type="molecule type" value="Genomic_DNA"/>
</dbReference>
<keyword evidence="1" id="KW-1133">Transmembrane helix</keyword>
<sequence>MSFLVSTIIAGAVLTIAKAMSVAKAMKDRNYSWVRLGLTATLWIGLTIPSMASSCGAIGCSYGLHFGWILEPARAYLASSAILLVMGGYAILSVYFFGHILGLVFSVFRTNSQPARH</sequence>
<evidence type="ECO:0000313" key="2">
    <source>
        <dbReference type="EMBL" id="MEI9407232.1"/>
    </source>
</evidence>
<gene>
    <name evidence="2" type="ORF">O7A60_00380</name>
</gene>
<protein>
    <submittedName>
        <fullName evidence="2">Uncharacterized protein</fullName>
    </submittedName>
</protein>
<evidence type="ECO:0000313" key="3">
    <source>
        <dbReference type="Proteomes" id="UP001387293"/>
    </source>
</evidence>
<evidence type="ECO:0000256" key="1">
    <source>
        <dbReference type="SAM" id="Phobius"/>
    </source>
</evidence>
<accession>A0ABU8KNG5</accession>